<gene>
    <name evidence="2" type="ORF">C484_13256</name>
</gene>
<feature type="region of interest" description="Disordered" evidence="1">
    <location>
        <begin position="121"/>
        <end position="142"/>
    </location>
</feature>
<sequence>MFEEFSRSYYLGRLYVTPTDADRALMDSEQHERINEAVYATGEGIESLETPLVMKLDSQHFSVHGDSAVPTNTLALPETLLDGMDVRNPPSLREVLLARRECASQLLSFVDGWDPSVSWARATDGDDTDRPAGDDEFRNAGM</sequence>
<dbReference type="OrthoDB" id="179978at2157"/>
<comment type="caution">
    <text evidence="2">The sequence shown here is derived from an EMBL/GenBank/DDBJ whole genome shotgun (WGS) entry which is preliminary data.</text>
</comment>
<feature type="compositionally biased region" description="Basic and acidic residues" evidence="1">
    <location>
        <begin position="128"/>
        <end position="142"/>
    </location>
</feature>
<evidence type="ECO:0000313" key="3">
    <source>
        <dbReference type="Proteomes" id="UP000011648"/>
    </source>
</evidence>
<keyword evidence="3" id="KW-1185">Reference proteome</keyword>
<dbReference type="AlphaFoldDB" id="L9ZU20"/>
<accession>L9ZU20</accession>
<name>L9ZU20_9EURY</name>
<evidence type="ECO:0000256" key="1">
    <source>
        <dbReference type="SAM" id="MobiDB-lite"/>
    </source>
</evidence>
<organism evidence="2 3">
    <name type="scientific">Natrialba taiwanensis DSM 12281</name>
    <dbReference type="NCBI Taxonomy" id="1230458"/>
    <lineage>
        <taxon>Archaea</taxon>
        <taxon>Methanobacteriati</taxon>
        <taxon>Methanobacteriota</taxon>
        <taxon>Stenosarchaea group</taxon>
        <taxon>Halobacteria</taxon>
        <taxon>Halobacteriales</taxon>
        <taxon>Natrialbaceae</taxon>
        <taxon>Natrialba</taxon>
    </lineage>
</organism>
<dbReference type="STRING" id="1230458.C484_13256"/>
<dbReference type="Pfam" id="PF19118">
    <property type="entry name" value="DUF5802"/>
    <property type="match status" value="1"/>
</dbReference>
<dbReference type="PATRIC" id="fig|1230458.4.peg.2674"/>
<dbReference type="EMBL" id="AOIL01000048">
    <property type="protein sequence ID" value="ELY89970.1"/>
    <property type="molecule type" value="Genomic_DNA"/>
</dbReference>
<proteinExistence type="predicted"/>
<protein>
    <submittedName>
        <fullName evidence="2">Uncharacterized protein</fullName>
    </submittedName>
</protein>
<reference evidence="2 3" key="1">
    <citation type="journal article" date="2014" name="PLoS Genet.">
        <title>Phylogenetically driven sequencing of extremely halophilic archaea reveals strategies for static and dynamic osmo-response.</title>
        <authorList>
            <person name="Becker E.A."/>
            <person name="Seitzer P.M."/>
            <person name="Tritt A."/>
            <person name="Larsen D."/>
            <person name="Krusor M."/>
            <person name="Yao A.I."/>
            <person name="Wu D."/>
            <person name="Madern D."/>
            <person name="Eisen J.A."/>
            <person name="Darling A.E."/>
            <person name="Facciotti M.T."/>
        </authorList>
    </citation>
    <scope>NUCLEOTIDE SEQUENCE [LARGE SCALE GENOMIC DNA]</scope>
    <source>
        <strain evidence="2 3">DSM 12281</strain>
    </source>
</reference>
<evidence type="ECO:0000313" key="2">
    <source>
        <dbReference type="EMBL" id="ELY89970.1"/>
    </source>
</evidence>
<dbReference type="RefSeq" id="WP_006826357.1">
    <property type="nucleotide sequence ID" value="NZ_AOIL01000048.1"/>
</dbReference>
<dbReference type="Proteomes" id="UP000011648">
    <property type="component" value="Unassembled WGS sequence"/>
</dbReference>
<dbReference type="InterPro" id="IPR043825">
    <property type="entry name" value="DUF5802"/>
</dbReference>